<proteinExistence type="predicted"/>
<dbReference type="AlphaFoldDB" id="Q87JG8"/>
<evidence type="ECO:0000313" key="1">
    <source>
        <dbReference type="EMBL" id="BAC61628.1"/>
    </source>
</evidence>
<gene>
    <name evidence="1" type="ordered locus">VPA0285</name>
</gene>
<organism evidence="1 2">
    <name type="scientific">Vibrio parahaemolyticus serotype O3:K6 (strain RIMD 2210633)</name>
    <dbReference type="NCBI Taxonomy" id="223926"/>
    <lineage>
        <taxon>Bacteria</taxon>
        <taxon>Pseudomonadati</taxon>
        <taxon>Pseudomonadota</taxon>
        <taxon>Gammaproteobacteria</taxon>
        <taxon>Vibrionales</taxon>
        <taxon>Vibrionaceae</taxon>
        <taxon>Vibrio</taxon>
    </lineage>
</organism>
<dbReference type="HOGENOM" id="CLU_3359163_0_0_6"/>
<sequence length="36" mass="4554">MIENFIWFDKKFLLNFPLELQFFDLIIFIENEQTTR</sequence>
<name>Q87JG8_VIBPA</name>
<dbReference type="Proteomes" id="UP000002493">
    <property type="component" value="Chromosome 2"/>
</dbReference>
<accession>Q87JG8</accession>
<evidence type="ECO:0000313" key="2">
    <source>
        <dbReference type="Proteomes" id="UP000002493"/>
    </source>
</evidence>
<protein>
    <submittedName>
        <fullName evidence="1">Uncharacterized protein</fullName>
    </submittedName>
</protein>
<reference evidence="1 2" key="1">
    <citation type="journal article" date="2003" name="Lancet">
        <title>Genome sequence of Vibrio parahaemolyticus: a pathogenic mechanism distinct from that of V. cholerae.</title>
        <authorList>
            <person name="Makino K."/>
            <person name="Oshima K."/>
            <person name="Kurokawa K."/>
            <person name="Yokoyama K."/>
            <person name="Uda T."/>
            <person name="Tagomori K."/>
            <person name="Iijima Y."/>
            <person name="Najima M."/>
            <person name="Nakano M."/>
            <person name="Yamashita A."/>
            <person name="Kubota Y."/>
            <person name="Kimura S."/>
            <person name="Yasunaga T."/>
            <person name="Honda T."/>
            <person name="Shinagawa H."/>
            <person name="Hattori M."/>
            <person name="Iida T."/>
        </authorList>
    </citation>
    <scope>NUCLEOTIDE SEQUENCE [LARGE SCALE GENOMIC DNA]</scope>
    <source>
        <strain evidence="2">RIMD 2210633</strain>
    </source>
</reference>
<dbReference type="EMBL" id="BA000032">
    <property type="protein sequence ID" value="BAC61628.1"/>
    <property type="molecule type" value="Genomic_DNA"/>
</dbReference>
<dbReference type="KEGG" id="vpa:VPA0285"/>